<accession>A0A0H5DP65</accession>
<dbReference type="Gene3D" id="3.30.200.20">
    <property type="entry name" value="Phosphorylase Kinase, domain 1"/>
    <property type="match status" value="1"/>
</dbReference>
<dbReference type="SUPFAM" id="SSF56112">
    <property type="entry name" value="Protein kinase-like (PK-like)"/>
    <property type="match status" value="1"/>
</dbReference>
<evidence type="ECO:0000259" key="1">
    <source>
        <dbReference type="Pfam" id="PF01636"/>
    </source>
</evidence>
<keyword evidence="2" id="KW-0808">Transferase</keyword>
<gene>
    <name evidence="2" type="ORF">ELAC_0942</name>
</gene>
<dbReference type="Gene3D" id="1.10.510.10">
    <property type="entry name" value="Transferase(Phosphotransferase) domain 1"/>
    <property type="match status" value="1"/>
</dbReference>
<proteinExistence type="predicted"/>
<reference evidence="3" key="1">
    <citation type="submission" date="2015-06" db="EMBL/GenBank/DDBJ databases">
        <authorList>
            <person name="Bertelli C."/>
        </authorList>
    </citation>
    <scope>NUCLEOTIDE SEQUENCE [LARGE SCALE GENOMIC DNA]</scope>
    <source>
        <strain evidence="3">CRIB-30</strain>
    </source>
</reference>
<dbReference type="Gene3D" id="1.20.58.840">
    <property type="match status" value="1"/>
</dbReference>
<dbReference type="InterPro" id="IPR002575">
    <property type="entry name" value="Aminoglycoside_PTrfase"/>
</dbReference>
<dbReference type="RefSeq" id="WP_098038134.1">
    <property type="nucleotide sequence ID" value="NZ_CWGJ01000011.1"/>
</dbReference>
<dbReference type="EMBL" id="CWGJ01000011">
    <property type="protein sequence ID" value="CRX38291.1"/>
    <property type="molecule type" value="Genomic_DNA"/>
</dbReference>
<sequence>MAEITQLLIHWLRAFYLIEITTLEPLALGADANAAVYKAKSVDTQVYFVKVRQGPPAEAPIEVITLLQNEGIKELISPIKTREGHQTLHVENLMLTVYPFVEGENGFTRTLTDEQWILFGKALRKIHEIPMPKAVEQRIRRESFSTKWRDSVRSIMSAIEGDCDEIGAKFSAYLKEHAGTIADLVSRSEKLSKKIKGQSFPFVLCHSDIHAGNLLLTNEGGLFLIDWDDPLMAPRERDLMFIGGGVGNVWNNSREETLFYQGYGETELNPALLAYYRHERILEDIVDFAEGILLNNSSLEDKNEMYGHFLGMFEPNGVVDIALQADEAIVE</sequence>
<dbReference type="OrthoDB" id="1645186at2"/>
<dbReference type="InterPro" id="IPR011009">
    <property type="entry name" value="Kinase-like_dom_sf"/>
</dbReference>
<keyword evidence="3" id="KW-1185">Reference proteome</keyword>
<organism evidence="2 3">
    <name type="scientific">Estrella lausannensis</name>
    <dbReference type="NCBI Taxonomy" id="483423"/>
    <lineage>
        <taxon>Bacteria</taxon>
        <taxon>Pseudomonadati</taxon>
        <taxon>Chlamydiota</taxon>
        <taxon>Chlamydiia</taxon>
        <taxon>Parachlamydiales</taxon>
        <taxon>Candidatus Criblamydiaceae</taxon>
        <taxon>Estrella</taxon>
    </lineage>
</organism>
<feature type="domain" description="Aminoglycoside phosphotransferase" evidence="1">
    <location>
        <begin position="28"/>
        <end position="248"/>
    </location>
</feature>
<dbReference type="AlphaFoldDB" id="A0A0H5DP65"/>
<dbReference type="Pfam" id="PF01636">
    <property type="entry name" value="APH"/>
    <property type="match status" value="1"/>
</dbReference>
<evidence type="ECO:0000313" key="2">
    <source>
        <dbReference type="EMBL" id="CRX38291.1"/>
    </source>
</evidence>
<dbReference type="GO" id="GO:0016740">
    <property type="term" value="F:transferase activity"/>
    <property type="evidence" value="ECO:0007669"/>
    <property type="project" value="UniProtKB-KW"/>
</dbReference>
<evidence type="ECO:0000313" key="3">
    <source>
        <dbReference type="Proteomes" id="UP000220251"/>
    </source>
</evidence>
<dbReference type="Proteomes" id="UP000220251">
    <property type="component" value="Unassembled WGS sequence"/>
</dbReference>
<name>A0A0H5DP65_9BACT</name>
<protein>
    <submittedName>
        <fullName evidence="2">Aminoglycoside phosphotransferase</fullName>
    </submittedName>
</protein>